<gene>
    <name evidence="1" type="ORF">M091_0368</name>
</gene>
<evidence type="ECO:0000313" key="2">
    <source>
        <dbReference type="Proteomes" id="UP000027850"/>
    </source>
</evidence>
<reference evidence="1 2" key="1">
    <citation type="submission" date="2014-04" db="EMBL/GenBank/DDBJ databases">
        <authorList>
            <person name="Sears C."/>
            <person name="Carroll K."/>
            <person name="Sack B.R."/>
            <person name="Qadri F."/>
            <person name="Myers L.L."/>
            <person name="Chung G.-T."/>
            <person name="Escheverria P."/>
            <person name="Fraser C.M."/>
            <person name="Sadzewicz L."/>
            <person name="Shefchek K.A."/>
            <person name="Tallon L."/>
            <person name="Das S.P."/>
            <person name="Daugherty S."/>
            <person name="Mongodin E.F."/>
        </authorList>
    </citation>
    <scope>NUCLEOTIDE SEQUENCE [LARGE SCALE GENOMIC DNA]</scope>
    <source>
        <strain evidence="1 2">3776 D15 i</strain>
    </source>
</reference>
<accession>A0AB34LGR2</accession>
<dbReference type="Proteomes" id="UP000027850">
    <property type="component" value="Unassembled WGS sequence"/>
</dbReference>
<evidence type="ECO:0000313" key="1">
    <source>
        <dbReference type="EMBL" id="KDS37496.1"/>
    </source>
</evidence>
<sequence>MADAHDVTIIGAKEMEGVIGLLDNQKLAGHFGKAKIVSDMGFFYFAEGYGYSEFFYHNIILFTPPFFG</sequence>
<proteinExistence type="predicted"/>
<dbReference type="EMBL" id="JNHK01000088">
    <property type="protein sequence ID" value="KDS37496.1"/>
    <property type="molecule type" value="Genomic_DNA"/>
</dbReference>
<organism evidence="1 2">
    <name type="scientific">Parabacteroides distasonis str. 3776 D15 i</name>
    <dbReference type="NCBI Taxonomy" id="1339342"/>
    <lineage>
        <taxon>Bacteria</taxon>
        <taxon>Pseudomonadati</taxon>
        <taxon>Bacteroidota</taxon>
        <taxon>Bacteroidia</taxon>
        <taxon>Bacteroidales</taxon>
        <taxon>Tannerellaceae</taxon>
        <taxon>Parabacteroides</taxon>
    </lineage>
</organism>
<protein>
    <submittedName>
        <fullName evidence="1">Uncharacterized protein</fullName>
    </submittedName>
</protein>
<dbReference type="AlphaFoldDB" id="A0AB34LGR2"/>
<name>A0AB34LGR2_PARDI</name>
<comment type="caution">
    <text evidence="1">The sequence shown here is derived from an EMBL/GenBank/DDBJ whole genome shotgun (WGS) entry which is preliminary data.</text>
</comment>